<reference evidence="4" key="1">
    <citation type="submission" date="2021-02" db="EMBL/GenBank/DDBJ databases">
        <authorList>
            <person name="Bekaert M."/>
        </authorList>
    </citation>
    <scope>NUCLEOTIDE SEQUENCE</scope>
    <source>
        <strain evidence="4">IoA-00</strain>
    </source>
</reference>
<dbReference type="PANTHER" id="PTHR45999">
    <property type="entry name" value="UNC-13-4A, ISOFORM B"/>
    <property type="match status" value="1"/>
</dbReference>
<dbReference type="InterPro" id="IPR000008">
    <property type="entry name" value="C2_dom"/>
</dbReference>
<dbReference type="PROSITE" id="PS51259">
    <property type="entry name" value="MHD2"/>
    <property type="match status" value="1"/>
</dbReference>
<dbReference type="OrthoDB" id="7976202at2759"/>
<dbReference type="InterPro" id="IPR052095">
    <property type="entry name" value="UNC-13_domain"/>
</dbReference>
<evidence type="ECO:0000256" key="1">
    <source>
        <dbReference type="ARBA" id="ARBA00005823"/>
    </source>
</evidence>
<dbReference type="Pfam" id="PF00168">
    <property type="entry name" value="C2"/>
    <property type="match status" value="3"/>
</dbReference>
<dbReference type="GO" id="GO:0099503">
    <property type="term" value="C:secretory vesicle"/>
    <property type="evidence" value="ECO:0007669"/>
    <property type="project" value="TreeGrafter"/>
</dbReference>
<accession>A0A7R8CQ38</accession>
<evidence type="ECO:0000256" key="3">
    <source>
        <dbReference type="SAM" id="MobiDB-lite"/>
    </source>
</evidence>
<dbReference type="GO" id="GO:0006887">
    <property type="term" value="P:exocytosis"/>
    <property type="evidence" value="ECO:0007669"/>
    <property type="project" value="UniProtKB-KW"/>
</dbReference>
<evidence type="ECO:0000313" key="4">
    <source>
        <dbReference type="EMBL" id="CAF2891517.1"/>
    </source>
</evidence>
<dbReference type="CDD" id="cd04009">
    <property type="entry name" value="C2B_Munc13-like"/>
    <property type="match status" value="1"/>
</dbReference>
<evidence type="ECO:0000256" key="2">
    <source>
        <dbReference type="ARBA" id="ARBA00022483"/>
    </source>
</evidence>
<dbReference type="EMBL" id="HG994582">
    <property type="protein sequence ID" value="CAF2891517.1"/>
    <property type="molecule type" value="Genomic_DNA"/>
</dbReference>
<feature type="compositionally biased region" description="Low complexity" evidence="3">
    <location>
        <begin position="111"/>
        <end position="123"/>
    </location>
</feature>
<evidence type="ECO:0000313" key="5">
    <source>
        <dbReference type="Proteomes" id="UP000675881"/>
    </source>
</evidence>
<proteinExistence type="inferred from homology"/>
<sequence length="1349" mass="154178">MSFFSSFQNLVSGASNTLNKLNFPESARKLITRTDETGWTESKAGSTSSFSPQASLQEYDRALPASPISTSSNQFHTQRSNKSYLPIYKSGKTPSPIPSTSPTKQNQFFFSPSSKSSSSCPSSNAKTKRVRSLKDKTVTPKMPMWQQLRSNTIASNPDISCYTSESIQKISKKWRRKDSSTDKSWDDDYEFCSRRTSIDEIFDSKKQINGLNSQILDQRFKMLMTDSSNSTEDFPRTIMRKKHAYFIQLRNSLESNDAPLESSVGFKAQCHQITVEEFKSVYKEVLYTIRNKIGTTEGWNDMDGGCEQEDLYNFAQSAFHIDRNLHNYLLSLASEEKSPIVVLNVVVIEADSLEAKDPDGFSDPYCMLGICPGDSTQHLIHDKLYRNNLTVKSPSQLTRRASLDPYSDQFESSSGSESLTLNRIQIEKNKKRHSSFRKFIRRKSPSKSPTIPDSPDGFGSYSQEEHSIQSSLCKTDLSSLAIPAIPAKFVKTTTVKPNTLFPRWNERFRLDIEDSETDIFHLDIWDHDDESSVFDAVKKLNEVKGMRGLGRYFKQVAQSARAGSQDDFLGSVNILIKDLPCKVVEKWYNLEARSTKSKITGSIKLKIWLSTRENKGTPVLKSGMGNLMSLQKQYFINMKSKETFPNFKLNLFVGKYFWKKSRQKNIGFHLILSCLKSLEKKWSDPIQLTKREETFLAESFVEYIEYGITLIRYHRQLFPPRNKPAFVKFENLLKSLSQISKMKLVSTCCSSIDMDLKNKIIRSIERSTADLFCNNFDLSALEGLISNGNAREALQDIMDLLIITTTDLEIGYFTIIYKQYDKLITESLCPLIQRTTSASYVVKHIASCRLQYRFEKITELDRLIPFKSKGYEDDSMEKVLRSSSCQDLTTTFHYLKEFWKQLGLNSVKNPKVLIVPLVEMITQKAEFYADFMNERLASTSTLLEDYSGFKLDDDVLIVVNNLEHVHAHIICLPQELGFTIKESVSSTSSNSNSDIIKRYNSEEDNCDEKLKNAICSSSKKIDDTLYSILEHLIAKLRHGLKKHIFHLAWSPDTLPTIDSISPLLEFLDSNLAILAERFLKGNYYRSLDIFWELILVELRDIADNSTGEKMPLFFNRLDDALEILSGFFTLGLPQTKLHSSNYKQIHLLFSLNKLSTEALIDKYHRERLAMTLRTENSPYGTLTVRVHYNHECLYVDILKARDVIPLDTNGLSDPYVIIELLPKHLHHSMYQQTQIQKATLNPVFDESFEFPVSLEACRQPSSMICFTLMDHDVLSFDDFGGEAYLSLATIPGVSCQNSSIDNFHGLKLIHLPLLFQNNKEHPILNALESRSGDKMTQEFTKKKHKHRIG</sequence>
<keyword evidence="5" id="KW-1185">Reference proteome</keyword>
<dbReference type="InterPro" id="IPR014772">
    <property type="entry name" value="Munc13_dom-2"/>
</dbReference>
<protein>
    <submittedName>
        <fullName evidence="4">BAIAP3</fullName>
    </submittedName>
</protein>
<comment type="similarity">
    <text evidence="1">Belongs to the unc-13 family.</text>
</comment>
<dbReference type="PROSITE" id="PS50004">
    <property type="entry name" value="C2"/>
    <property type="match status" value="2"/>
</dbReference>
<dbReference type="PANTHER" id="PTHR45999:SF4">
    <property type="entry name" value="UNC-13-4A, ISOFORM B"/>
    <property type="match status" value="1"/>
</dbReference>
<keyword evidence="2" id="KW-0268">Exocytosis</keyword>
<dbReference type="SUPFAM" id="SSF49562">
    <property type="entry name" value="C2 domain (Calcium/lipid-binding domain, CaLB)"/>
    <property type="match status" value="3"/>
</dbReference>
<feature type="compositionally biased region" description="Low complexity" evidence="3">
    <location>
        <begin position="89"/>
        <end position="104"/>
    </location>
</feature>
<name>A0A7R8CQ38_LEPSM</name>
<feature type="region of interest" description="Disordered" evidence="3">
    <location>
        <begin position="85"/>
        <end position="135"/>
    </location>
</feature>
<dbReference type="InterPro" id="IPR035892">
    <property type="entry name" value="C2_domain_sf"/>
</dbReference>
<feature type="region of interest" description="Disordered" evidence="3">
    <location>
        <begin position="430"/>
        <end position="462"/>
    </location>
</feature>
<dbReference type="Proteomes" id="UP000675881">
    <property type="component" value="Chromosome 3"/>
</dbReference>
<gene>
    <name evidence="4" type="ORF">LSAA_7766</name>
</gene>
<dbReference type="Gene3D" id="1.10.357.50">
    <property type="match status" value="1"/>
</dbReference>
<feature type="compositionally biased region" description="Basic residues" evidence="3">
    <location>
        <begin position="430"/>
        <end position="445"/>
    </location>
</feature>
<organism evidence="4 5">
    <name type="scientific">Lepeophtheirus salmonis</name>
    <name type="common">Salmon louse</name>
    <name type="synonym">Caligus salmonis</name>
    <dbReference type="NCBI Taxonomy" id="72036"/>
    <lineage>
        <taxon>Eukaryota</taxon>
        <taxon>Metazoa</taxon>
        <taxon>Ecdysozoa</taxon>
        <taxon>Arthropoda</taxon>
        <taxon>Crustacea</taxon>
        <taxon>Multicrustacea</taxon>
        <taxon>Hexanauplia</taxon>
        <taxon>Copepoda</taxon>
        <taxon>Siphonostomatoida</taxon>
        <taxon>Caligidae</taxon>
        <taxon>Lepeophtheirus</taxon>
    </lineage>
</organism>
<dbReference type="Gene3D" id="2.60.40.150">
    <property type="entry name" value="C2 domain"/>
    <property type="match status" value="3"/>
</dbReference>
<dbReference type="SMART" id="SM00239">
    <property type="entry name" value="C2"/>
    <property type="match status" value="2"/>
</dbReference>